<proteinExistence type="predicted"/>
<organism evidence="1 2">
    <name type="scientific">Favolaschia claudopus</name>
    <dbReference type="NCBI Taxonomy" id="2862362"/>
    <lineage>
        <taxon>Eukaryota</taxon>
        <taxon>Fungi</taxon>
        <taxon>Dikarya</taxon>
        <taxon>Basidiomycota</taxon>
        <taxon>Agaricomycotina</taxon>
        <taxon>Agaricomycetes</taxon>
        <taxon>Agaricomycetidae</taxon>
        <taxon>Agaricales</taxon>
        <taxon>Marasmiineae</taxon>
        <taxon>Mycenaceae</taxon>
        <taxon>Favolaschia</taxon>
    </lineage>
</organism>
<protein>
    <submittedName>
        <fullName evidence="1">Uncharacterized protein</fullName>
    </submittedName>
</protein>
<evidence type="ECO:0000313" key="1">
    <source>
        <dbReference type="EMBL" id="KAK6984041.1"/>
    </source>
</evidence>
<name>A0AAV9ZJ06_9AGAR</name>
<evidence type="ECO:0000313" key="2">
    <source>
        <dbReference type="Proteomes" id="UP001362999"/>
    </source>
</evidence>
<reference evidence="1 2" key="1">
    <citation type="journal article" date="2024" name="J Genomics">
        <title>Draft genome sequencing and assembly of Favolaschia claudopus CIRM-BRFM 2984 isolated from oak limbs.</title>
        <authorList>
            <person name="Navarro D."/>
            <person name="Drula E."/>
            <person name="Chaduli D."/>
            <person name="Cazenave R."/>
            <person name="Ahrendt S."/>
            <person name="Wang J."/>
            <person name="Lipzen A."/>
            <person name="Daum C."/>
            <person name="Barry K."/>
            <person name="Grigoriev I.V."/>
            <person name="Favel A."/>
            <person name="Rosso M.N."/>
            <person name="Martin F."/>
        </authorList>
    </citation>
    <scope>NUCLEOTIDE SEQUENCE [LARGE SCALE GENOMIC DNA]</scope>
    <source>
        <strain evidence="1 2">CIRM-BRFM 2984</strain>
    </source>
</reference>
<dbReference type="AlphaFoldDB" id="A0AAV9ZJ06"/>
<gene>
    <name evidence="1" type="ORF">R3P38DRAFT_3456387</name>
</gene>
<keyword evidence="2" id="KW-1185">Reference proteome</keyword>
<dbReference type="EMBL" id="JAWWNJ010000143">
    <property type="protein sequence ID" value="KAK6984041.1"/>
    <property type="molecule type" value="Genomic_DNA"/>
</dbReference>
<dbReference type="Proteomes" id="UP001362999">
    <property type="component" value="Unassembled WGS sequence"/>
</dbReference>
<accession>A0AAV9ZJ06</accession>
<comment type="caution">
    <text evidence="1">The sequence shown here is derived from an EMBL/GenBank/DDBJ whole genome shotgun (WGS) entry which is preliminary data.</text>
</comment>
<sequence>MRAYKEIPGDRVQWFRAEADMQRWQEQIEQKLAELLRTRRSFLKMESVWLELAPLQPLDRPGAAAYACQKAAMYQRRASEAYTKLKELGYESLLRRDANLLEFVEQERKKQADFIRSSVAALE</sequence>